<dbReference type="SUPFAM" id="SSF51182">
    <property type="entry name" value="RmlC-like cupins"/>
    <property type="match status" value="1"/>
</dbReference>
<gene>
    <name evidence="2" type="ORF">SAMN05443575_3920</name>
</gene>
<evidence type="ECO:0000259" key="1">
    <source>
        <dbReference type="Pfam" id="PF07883"/>
    </source>
</evidence>
<evidence type="ECO:0000313" key="3">
    <source>
        <dbReference type="Proteomes" id="UP000186132"/>
    </source>
</evidence>
<dbReference type="OrthoDB" id="5145129at2"/>
<dbReference type="Gene3D" id="2.60.120.10">
    <property type="entry name" value="Jelly Rolls"/>
    <property type="match status" value="1"/>
</dbReference>
<dbReference type="InterPro" id="IPR013096">
    <property type="entry name" value="Cupin_2"/>
</dbReference>
<dbReference type="Proteomes" id="UP000186132">
    <property type="component" value="Unassembled WGS sequence"/>
</dbReference>
<protein>
    <submittedName>
        <fullName evidence="2">Cupin domain-containing protein</fullName>
    </submittedName>
</protein>
<proteinExistence type="predicted"/>
<dbReference type="STRING" id="1206085.SAMN05443575_3920"/>
<accession>A0A1M5T677</accession>
<keyword evidence="3" id="KW-1185">Reference proteome</keyword>
<dbReference type="AlphaFoldDB" id="A0A1M5T677"/>
<evidence type="ECO:0000313" key="2">
    <source>
        <dbReference type="EMBL" id="SHH46255.1"/>
    </source>
</evidence>
<reference evidence="2 3" key="1">
    <citation type="submission" date="2016-11" db="EMBL/GenBank/DDBJ databases">
        <authorList>
            <person name="Jaros S."/>
            <person name="Januszkiewicz K."/>
            <person name="Wedrychowicz H."/>
        </authorList>
    </citation>
    <scope>NUCLEOTIDE SEQUENCE [LARGE SCALE GENOMIC DNA]</scope>
    <source>
        <strain evidence="2 3">DSM 45627</strain>
    </source>
</reference>
<organism evidence="2 3">
    <name type="scientific">Jatrophihabitans endophyticus</name>
    <dbReference type="NCBI Taxonomy" id="1206085"/>
    <lineage>
        <taxon>Bacteria</taxon>
        <taxon>Bacillati</taxon>
        <taxon>Actinomycetota</taxon>
        <taxon>Actinomycetes</taxon>
        <taxon>Jatrophihabitantales</taxon>
        <taxon>Jatrophihabitantaceae</taxon>
        <taxon>Jatrophihabitans</taxon>
    </lineage>
</organism>
<dbReference type="InterPro" id="IPR011051">
    <property type="entry name" value="RmlC_Cupin_sf"/>
</dbReference>
<name>A0A1M5T677_9ACTN</name>
<dbReference type="InterPro" id="IPR014710">
    <property type="entry name" value="RmlC-like_jellyroll"/>
</dbReference>
<dbReference type="Pfam" id="PF07883">
    <property type="entry name" value="Cupin_2"/>
    <property type="match status" value="1"/>
</dbReference>
<feature type="domain" description="Cupin type-2" evidence="1">
    <location>
        <begin position="34"/>
        <end position="81"/>
    </location>
</feature>
<sequence length="117" mass="12237">MDPAVFELHGNRFDAYVRPAAGSTQLCAWRLTVPAALDGTSHRPDREEVLLGLSGELAVTVDDHTHRLVPGEVVLVPAAARLRVSGGPDGGSAWVTTTVGLRATTDDGAVLAPPWCG</sequence>
<dbReference type="EMBL" id="FQVU01000006">
    <property type="protein sequence ID" value="SHH46255.1"/>
    <property type="molecule type" value="Genomic_DNA"/>
</dbReference>